<dbReference type="Gene3D" id="3.30.450.20">
    <property type="entry name" value="PAS domain"/>
    <property type="match status" value="2"/>
</dbReference>
<dbReference type="CDD" id="cd00082">
    <property type="entry name" value="HisKA"/>
    <property type="match status" value="1"/>
</dbReference>
<dbReference type="SUPFAM" id="SSF55785">
    <property type="entry name" value="PYP-like sensor domain (PAS domain)"/>
    <property type="match status" value="2"/>
</dbReference>
<evidence type="ECO:0000256" key="5">
    <source>
        <dbReference type="ARBA" id="ARBA00022777"/>
    </source>
</evidence>
<dbReference type="Gene3D" id="3.30.565.10">
    <property type="entry name" value="Histidine kinase-like ATPase, C-terminal domain"/>
    <property type="match status" value="1"/>
</dbReference>
<dbReference type="InterPro" id="IPR001610">
    <property type="entry name" value="PAC"/>
</dbReference>
<evidence type="ECO:0000313" key="9">
    <source>
        <dbReference type="EMBL" id="MDY7226255.1"/>
    </source>
</evidence>
<comment type="caution">
    <text evidence="9">The sequence shown here is derived from an EMBL/GenBank/DDBJ whole genome shotgun (WGS) entry which is preliminary data.</text>
</comment>
<evidence type="ECO:0000256" key="4">
    <source>
        <dbReference type="ARBA" id="ARBA00022679"/>
    </source>
</evidence>
<evidence type="ECO:0000256" key="2">
    <source>
        <dbReference type="ARBA" id="ARBA00012438"/>
    </source>
</evidence>
<dbReference type="SMART" id="SM00388">
    <property type="entry name" value="HisKA"/>
    <property type="match status" value="1"/>
</dbReference>
<organism evidence="9 10">
    <name type="scientific">Hyalangium rubrum</name>
    <dbReference type="NCBI Taxonomy" id="3103134"/>
    <lineage>
        <taxon>Bacteria</taxon>
        <taxon>Pseudomonadati</taxon>
        <taxon>Myxococcota</taxon>
        <taxon>Myxococcia</taxon>
        <taxon>Myxococcales</taxon>
        <taxon>Cystobacterineae</taxon>
        <taxon>Archangiaceae</taxon>
        <taxon>Hyalangium</taxon>
    </lineage>
</organism>
<dbReference type="InterPro" id="IPR036890">
    <property type="entry name" value="HATPase_C_sf"/>
</dbReference>
<dbReference type="PROSITE" id="PS50112">
    <property type="entry name" value="PAS"/>
    <property type="match status" value="2"/>
</dbReference>
<keyword evidence="5" id="KW-0418">Kinase</keyword>
<feature type="domain" description="PAS" evidence="7">
    <location>
        <begin position="346"/>
        <end position="393"/>
    </location>
</feature>
<keyword evidence="3" id="KW-0597">Phosphoprotein</keyword>
<dbReference type="InterPro" id="IPR052162">
    <property type="entry name" value="Sensor_kinase/Photoreceptor"/>
</dbReference>
<dbReference type="NCBIfam" id="TIGR00229">
    <property type="entry name" value="sensory_box"/>
    <property type="match status" value="2"/>
</dbReference>
<dbReference type="Pfam" id="PF00512">
    <property type="entry name" value="HisKA"/>
    <property type="match status" value="1"/>
</dbReference>
<sequence>MPSVADFIEEHRAHLVQRYAEEVAKLDSARGLSVYELTNTFPEYLDTLSASSRRGDRGDTARTKRRLEETHLSLRLRLGYKQEEVTTEYAIMGRLIAGLWSGLSREQQPSPEDTALLFAELQEAMDFAIALFSGYTLEDRQREKRTLRRLDALSPKALEPSREPAALRRQLTPLVEVIQEAIGASGAELYLADASGERLFAITATGSCESHPFSAPVALSPASFLGQVAESEEPLHLPDAASALKETTEGLCSSRLRSLLGLRLWPHGKLLGVLYVGLAEVRSFEPQARRYFETLVEYLSGIIDRTLLFGQLHDANTQLRESEDRLRLAVIAGQLGTWDFRPVTGVLHWDERCKALFGLPPEAEVTYETFLAGLHPEDRSRVDAAVQQALEPHGRGEFDIEYRVVGLRDGQERWARSIGRTHFEEGRAVRFIGTVQDISALKQAQESLELSERQFRTLADSIPQIVWAARPNGQVDYANQRFAEYVGKSVEALLRDGWEKLLHPDNLPLVLEAWRRSIATGEPYQVEQHLRHAEGTYRWHLTRAVPVRDEQGRIIRWVGTSTDIDELKRSEAELRRTASFEQQLIGIVSHDLRNPLNAITLSAHALLRGEELTARQAKSVARLVSSAERATRMTRDLLDFTQARLGGGIPIERKPLDFQAAVRQVLEEVQAAHPERLIAFDGRGDPRGSWDADRLAQVVTNLVNNALAYSPPETPVRVETRGEEREVLLCVHNQGPPIPSDMLPLLFEPMRRGTEQGSAGRSIGLGLFIVDSIVRAHGGRIEVRSDEATGTTFTVHLPRGAPGG</sequence>
<dbReference type="Proteomes" id="UP001291309">
    <property type="component" value="Unassembled WGS sequence"/>
</dbReference>
<dbReference type="PROSITE" id="PS50113">
    <property type="entry name" value="PAC"/>
    <property type="match status" value="2"/>
</dbReference>
<dbReference type="Pfam" id="PF08447">
    <property type="entry name" value="PAS_3"/>
    <property type="match status" value="2"/>
</dbReference>
<dbReference type="SUPFAM" id="SSF55874">
    <property type="entry name" value="ATPase domain of HSP90 chaperone/DNA topoisomerase II/histidine kinase"/>
    <property type="match status" value="1"/>
</dbReference>
<dbReference type="InterPro" id="IPR003018">
    <property type="entry name" value="GAF"/>
</dbReference>
<dbReference type="InterPro" id="IPR003661">
    <property type="entry name" value="HisK_dim/P_dom"/>
</dbReference>
<dbReference type="PROSITE" id="PS50109">
    <property type="entry name" value="HIS_KIN"/>
    <property type="match status" value="1"/>
</dbReference>
<dbReference type="PRINTS" id="PR00344">
    <property type="entry name" value="BCTRLSENSOR"/>
</dbReference>
<dbReference type="SMART" id="SM00086">
    <property type="entry name" value="PAC"/>
    <property type="match status" value="2"/>
</dbReference>
<dbReference type="RefSeq" id="WP_321544976.1">
    <property type="nucleotide sequence ID" value="NZ_JAXIVS010000002.1"/>
</dbReference>
<name>A0ABU5H2D1_9BACT</name>
<keyword evidence="10" id="KW-1185">Reference proteome</keyword>
<dbReference type="InterPro" id="IPR004358">
    <property type="entry name" value="Sig_transdc_His_kin-like_C"/>
</dbReference>
<evidence type="ECO:0000259" key="8">
    <source>
        <dbReference type="PROSITE" id="PS50113"/>
    </source>
</evidence>
<evidence type="ECO:0000313" key="10">
    <source>
        <dbReference type="Proteomes" id="UP001291309"/>
    </source>
</evidence>
<dbReference type="InterPro" id="IPR036097">
    <property type="entry name" value="HisK_dim/P_sf"/>
</dbReference>
<dbReference type="Gene3D" id="3.30.450.40">
    <property type="match status" value="1"/>
</dbReference>
<dbReference type="SMART" id="SM00065">
    <property type="entry name" value="GAF"/>
    <property type="match status" value="1"/>
</dbReference>
<feature type="domain" description="PAS" evidence="7">
    <location>
        <begin position="451"/>
        <end position="521"/>
    </location>
</feature>
<dbReference type="InterPro" id="IPR000700">
    <property type="entry name" value="PAS-assoc_C"/>
</dbReference>
<dbReference type="SUPFAM" id="SSF55781">
    <property type="entry name" value="GAF domain-like"/>
    <property type="match status" value="1"/>
</dbReference>
<evidence type="ECO:0000256" key="1">
    <source>
        <dbReference type="ARBA" id="ARBA00000085"/>
    </source>
</evidence>
<dbReference type="InterPro" id="IPR029016">
    <property type="entry name" value="GAF-like_dom_sf"/>
</dbReference>
<dbReference type="PANTHER" id="PTHR43304:SF1">
    <property type="entry name" value="PAC DOMAIN-CONTAINING PROTEIN"/>
    <property type="match status" value="1"/>
</dbReference>
<feature type="domain" description="PAC" evidence="8">
    <location>
        <begin position="524"/>
        <end position="576"/>
    </location>
</feature>
<evidence type="ECO:0000256" key="3">
    <source>
        <dbReference type="ARBA" id="ARBA00022553"/>
    </source>
</evidence>
<feature type="domain" description="PAC" evidence="8">
    <location>
        <begin position="398"/>
        <end position="450"/>
    </location>
</feature>
<evidence type="ECO:0000259" key="7">
    <source>
        <dbReference type="PROSITE" id="PS50112"/>
    </source>
</evidence>
<dbReference type="InterPro" id="IPR003594">
    <property type="entry name" value="HATPase_dom"/>
</dbReference>
<dbReference type="CDD" id="cd00130">
    <property type="entry name" value="PAS"/>
    <property type="match status" value="2"/>
</dbReference>
<dbReference type="InterPro" id="IPR000014">
    <property type="entry name" value="PAS"/>
</dbReference>
<dbReference type="SMART" id="SM00091">
    <property type="entry name" value="PAS"/>
    <property type="match status" value="2"/>
</dbReference>
<comment type="catalytic activity">
    <reaction evidence="1">
        <text>ATP + protein L-histidine = ADP + protein N-phospho-L-histidine.</text>
        <dbReference type="EC" id="2.7.13.3"/>
    </reaction>
</comment>
<dbReference type="PANTHER" id="PTHR43304">
    <property type="entry name" value="PHYTOCHROME-LIKE PROTEIN CPH1"/>
    <property type="match status" value="1"/>
</dbReference>
<feature type="domain" description="Histidine kinase" evidence="6">
    <location>
        <begin position="587"/>
        <end position="801"/>
    </location>
</feature>
<keyword evidence="4" id="KW-0808">Transferase</keyword>
<dbReference type="Gene3D" id="1.10.287.130">
    <property type="match status" value="1"/>
</dbReference>
<reference evidence="9 10" key="1">
    <citation type="submission" date="2023-12" db="EMBL/GenBank/DDBJ databases">
        <title>the genome sequence of Hyalangium sp. s54d21.</title>
        <authorList>
            <person name="Zhang X."/>
        </authorList>
    </citation>
    <scope>NUCLEOTIDE SEQUENCE [LARGE SCALE GENOMIC DNA]</scope>
    <source>
        <strain evidence="10">s54d21</strain>
    </source>
</reference>
<dbReference type="SMART" id="SM00387">
    <property type="entry name" value="HATPase_c"/>
    <property type="match status" value="1"/>
</dbReference>
<dbReference type="CDD" id="cd00075">
    <property type="entry name" value="HATPase"/>
    <property type="match status" value="1"/>
</dbReference>
<dbReference type="InterPro" id="IPR005467">
    <property type="entry name" value="His_kinase_dom"/>
</dbReference>
<dbReference type="SUPFAM" id="SSF47384">
    <property type="entry name" value="Homodimeric domain of signal transducing histidine kinase"/>
    <property type="match status" value="1"/>
</dbReference>
<proteinExistence type="predicted"/>
<evidence type="ECO:0000259" key="6">
    <source>
        <dbReference type="PROSITE" id="PS50109"/>
    </source>
</evidence>
<dbReference type="EC" id="2.7.13.3" evidence="2"/>
<dbReference type="InterPro" id="IPR013655">
    <property type="entry name" value="PAS_fold_3"/>
</dbReference>
<dbReference type="Pfam" id="PF13185">
    <property type="entry name" value="GAF_2"/>
    <property type="match status" value="1"/>
</dbReference>
<dbReference type="Pfam" id="PF02518">
    <property type="entry name" value="HATPase_c"/>
    <property type="match status" value="1"/>
</dbReference>
<gene>
    <name evidence="9" type="ORF">SYV04_07660</name>
</gene>
<dbReference type="EMBL" id="JAXIVS010000002">
    <property type="protein sequence ID" value="MDY7226255.1"/>
    <property type="molecule type" value="Genomic_DNA"/>
</dbReference>
<protein>
    <recommendedName>
        <fullName evidence="2">histidine kinase</fullName>
        <ecNumber evidence="2">2.7.13.3</ecNumber>
    </recommendedName>
</protein>
<dbReference type="Gene3D" id="2.10.70.100">
    <property type="match status" value="1"/>
</dbReference>
<dbReference type="InterPro" id="IPR035965">
    <property type="entry name" value="PAS-like_dom_sf"/>
</dbReference>
<accession>A0ABU5H2D1</accession>